<comment type="caution">
    <text evidence="7">The sequence shown here is derived from an EMBL/GenBank/DDBJ whole genome shotgun (WGS) entry which is preliminary data.</text>
</comment>
<feature type="region of interest" description="Disordered" evidence="5">
    <location>
        <begin position="131"/>
        <end position="162"/>
    </location>
</feature>
<proteinExistence type="inferred from homology"/>
<evidence type="ECO:0000256" key="4">
    <source>
        <dbReference type="ARBA" id="ARBA00035269"/>
    </source>
</evidence>
<dbReference type="Pfam" id="PF00830">
    <property type="entry name" value="Ribosomal_L28"/>
    <property type="match status" value="1"/>
</dbReference>
<protein>
    <recommendedName>
        <fullName evidence="4">Large ribosomal subunit protein bL28m</fullName>
    </recommendedName>
</protein>
<evidence type="ECO:0000256" key="2">
    <source>
        <dbReference type="ARBA" id="ARBA00022980"/>
    </source>
</evidence>
<dbReference type="FunFam" id="2.30.170.40:FF:000003">
    <property type="entry name" value="54S ribosomal protein L24"/>
    <property type="match status" value="1"/>
</dbReference>
<evidence type="ECO:0000256" key="3">
    <source>
        <dbReference type="ARBA" id="ARBA00023274"/>
    </source>
</evidence>
<dbReference type="InterPro" id="IPR037147">
    <property type="entry name" value="Ribosomal_bL28_sf"/>
</dbReference>
<keyword evidence="3" id="KW-0687">Ribonucleoprotein</keyword>
<dbReference type="InterPro" id="IPR026569">
    <property type="entry name" value="Ribosomal_bL28"/>
</dbReference>
<dbReference type="AlphaFoldDB" id="A0AB34JGW5"/>
<keyword evidence="8" id="KW-1185">Reference proteome</keyword>
<evidence type="ECO:0000313" key="7">
    <source>
        <dbReference type="EMBL" id="KAL1519909.1"/>
    </source>
</evidence>
<dbReference type="PANTHER" id="PTHR13528">
    <property type="entry name" value="39S RIBOSOMAL PROTEIN L28, MITOCHONDRIAL"/>
    <property type="match status" value="1"/>
</dbReference>
<dbReference type="InterPro" id="IPR034704">
    <property type="entry name" value="Ribosomal_bL28/bL31-like_sf"/>
</dbReference>
<feature type="signal peptide" evidence="6">
    <location>
        <begin position="1"/>
        <end position="25"/>
    </location>
</feature>
<evidence type="ECO:0000313" key="8">
    <source>
        <dbReference type="Proteomes" id="UP001515480"/>
    </source>
</evidence>
<keyword evidence="6" id="KW-0732">Signal</keyword>
<evidence type="ECO:0000256" key="1">
    <source>
        <dbReference type="ARBA" id="ARBA00008760"/>
    </source>
</evidence>
<dbReference type="Proteomes" id="UP001515480">
    <property type="component" value="Unassembled WGS sequence"/>
</dbReference>
<dbReference type="Gene3D" id="2.30.170.40">
    <property type="entry name" value="Ribosomal protein L28/L24"/>
    <property type="match status" value="1"/>
</dbReference>
<evidence type="ECO:0000256" key="5">
    <source>
        <dbReference type="SAM" id="MobiDB-lite"/>
    </source>
</evidence>
<dbReference type="GO" id="GO:0005762">
    <property type="term" value="C:mitochondrial large ribosomal subunit"/>
    <property type="evidence" value="ECO:0007669"/>
    <property type="project" value="TreeGrafter"/>
</dbReference>
<organism evidence="7 8">
    <name type="scientific">Prymnesium parvum</name>
    <name type="common">Toxic golden alga</name>
    <dbReference type="NCBI Taxonomy" id="97485"/>
    <lineage>
        <taxon>Eukaryota</taxon>
        <taxon>Haptista</taxon>
        <taxon>Haptophyta</taxon>
        <taxon>Prymnesiophyceae</taxon>
        <taxon>Prymnesiales</taxon>
        <taxon>Prymnesiaceae</taxon>
        <taxon>Prymnesium</taxon>
    </lineage>
</organism>
<name>A0AB34JGW5_PRYPA</name>
<gene>
    <name evidence="7" type="ORF">AB1Y20_023398</name>
</gene>
<dbReference type="PANTHER" id="PTHR13528:SF2">
    <property type="entry name" value="LARGE RIBOSOMAL SUBUNIT PROTEIN BL28M"/>
    <property type="match status" value="1"/>
</dbReference>
<feature type="compositionally biased region" description="Pro residues" evidence="5">
    <location>
        <begin position="153"/>
        <end position="162"/>
    </location>
</feature>
<sequence length="162" mass="18834">MWASLKPVLLKPLLALPALARGLSAKHTQKTVQGKRMVMGRAFRGLYGLKQIQFGNQICFSNKKSRRTWKPNVQRKKFYSGILEEWLRFRMTTSVMKQIKRMKFGIDEYLLKTPDDVLLYDRAIKLKKEIKEKAKQKADRDQSEQEPEVKHLPTPPAPAIPK</sequence>
<evidence type="ECO:0000256" key="6">
    <source>
        <dbReference type="SAM" id="SignalP"/>
    </source>
</evidence>
<accession>A0AB34JGW5</accession>
<feature type="chain" id="PRO_5044316370" description="Large ribosomal subunit protein bL28m" evidence="6">
    <location>
        <begin position="26"/>
        <end position="162"/>
    </location>
</feature>
<dbReference type="EMBL" id="JBGBPQ010000009">
    <property type="protein sequence ID" value="KAL1519909.1"/>
    <property type="molecule type" value="Genomic_DNA"/>
</dbReference>
<keyword evidence="2" id="KW-0689">Ribosomal protein</keyword>
<dbReference type="SUPFAM" id="SSF143800">
    <property type="entry name" value="L28p-like"/>
    <property type="match status" value="1"/>
</dbReference>
<feature type="compositionally biased region" description="Basic and acidic residues" evidence="5">
    <location>
        <begin position="131"/>
        <end position="151"/>
    </location>
</feature>
<comment type="similarity">
    <text evidence="1">Belongs to the bacterial ribosomal protein bL28 family.</text>
</comment>
<reference evidence="7 8" key="1">
    <citation type="journal article" date="2024" name="Science">
        <title>Giant polyketide synthase enzymes in the biosynthesis of giant marine polyether toxins.</title>
        <authorList>
            <person name="Fallon T.R."/>
            <person name="Shende V.V."/>
            <person name="Wierzbicki I.H."/>
            <person name="Pendleton A.L."/>
            <person name="Watervoot N.F."/>
            <person name="Auber R.P."/>
            <person name="Gonzalez D.J."/>
            <person name="Wisecaver J.H."/>
            <person name="Moore B.S."/>
        </authorList>
    </citation>
    <scope>NUCLEOTIDE SEQUENCE [LARGE SCALE GENOMIC DNA]</scope>
    <source>
        <strain evidence="7 8">12B1</strain>
    </source>
</reference>
<dbReference type="GO" id="GO:0003735">
    <property type="term" value="F:structural constituent of ribosome"/>
    <property type="evidence" value="ECO:0007669"/>
    <property type="project" value="InterPro"/>
</dbReference>